<keyword evidence="9" id="KW-0325">Glycoprotein</keyword>
<dbReference type="EC" id="2.7.11.1" evidence="1"/>
<dbReference type="AlphaFoldDB" id="A0A0Q3L8G0"/>
<keyword evidence="2" id="KW-0597">Phosphoprotein</keyword>
<keyword evidence="10" id="KW-0472">Membrane</keyword>
<reference evidence="14 15" key="1">
    <citation type="journal article" date="2010" name="Nature">
        <title>Genome sequencing and analysis of the model grass Brachypodium distachyon.</title>
        <authorList>
            <consortium name="International Brachypodium Initiative"/>
        </authorList>
    </citation>
    <scope>NUCLEOTIDE SEQUENCE [LARGE SCALE GENOMIC DNA]</scope>
    <source>
        <strain evidence="14 15">Bd21</strain>
    </source>
</reference>
<proteinExistence type="predicted"/>
<evidence type="ECO:0000256" key="2">
    <source>
        <dbReference type="ARBA" id="ARBA00022553"/>
    </source>
</evidence>
<evidence type="ECO:0000313" key="16">
    <source>
        <dbReference type="Proteomes" id="UP000008810"/>
    </source>
</evidence>
<dbReference type="InterPro" id="IPR003591">
    <property type="entry name" value="Leu-rich_rpt_typical-subtyp"/>
</dbReference>
<dbReference type="GO" id="GO:0005524">
    <property type="term" value="F:ATP binding"/>
    <property type="evidence" value="ECO:0007669"/>
    <property type="project" value="UniProtKB-KW"/>
</dbReference>
<keyword evidence="4" id="KW-0808">Transferase</keyword>
<keyword evidence="5 11" id="KW-0732">Signal</keyword>
<keyword evidence="8" id="KW-0067">ATP-binding</keyword>
<dbReference type="Pfam" id="PF23598">
    <property type="entry name" value="LRR_14"/>
    <property type="match status" value="1"/>
</dbReference>
<keyword evidence="7" id="KW-0547">Nucleotide-binding</keyword>
<evidence type="ECO:0000256" key="6">
    <source>
        <dbReference type="ARBA" id="ARBA00022737"/>
    </source>
</evidence>
<keyword evidence="6" id="KW-0677">Repeat</keyword>
<protein>
    <recommendedName>
        <fullName evidence="1">non-specific serine/threonine protein kinase</fullName>
        <ecNumber evidence="1">2.7.11.1</ecNumber>
    </recommendedName>
</protein>
<feature type="domain" description="Malectin" evidence="12">
    <location>
        <begin position="373"/>
        <end position="558"/>
    </location>
</feature>
<feature type="chain" id="PRO_5043129454" description="non-specific serine/threonine protein kinase" evidence="11">
    <location>
        <begin position="23"/>
        <end position="621"/>
    </location>
</feature>
<evidence type="ECO:0000256" key="1">
    <source>
        <dbReference type="ARBA" id="ARBA00012513"/>
    </source>
</evidence>
<reference evidence="15" key="3">
    <citation type="submission" date="2018-08" db="UniProtKB">
        <authorList>
            <consortium name="EnsemblPlants"/>
        </authorList>
    </citation>
    <scope>IDENTIFICATION</scope>
    <source>
        <strain evidence="15">cv. Bd21</strain>
    </source>
</reference>
<dbReference type="EnsemblPlants" id="KQK19425">
    <property type="protein sequence ID" value="KQK19425"/>
    <property type="gene ID" value="BRADI_1g48230v3"/>
</dbReference>
<evidence type="ECO:0000259" key="13">
    <source>
        <dbReference type="Pfam" id="PF23598"/>
    </source>
</evidence>
<dbReference type="InterPro" id="IPR001611">
    <property type="entry name" value="Leu-rich_rpt"/>
</dbReference>
<dbReference type="Gene3D" id="3.80.10.10">
    <property type="entry name" value="Ribonuclease Inhibitor"/>
    <property type="match status" value="2"/>
</dbReference>
<dbReference type="Gene3D" id="2.60.120.430">
    <property type="entry name" value="Galactose-binding lectin"/>
    <property type="match status" value="1"/>
</dbReference>
<gene>
    <name evidence="15" type="primary">LOC100841490</name>
    <name evidence="14" type="ORF">BRADI_1g48230v3</name>
</gene>
<dbReference type="FunFam" id="3.80.10.10:FF:002824">
    <property type="entry name" value="Predicted protein"/>
    <property type="match status" value="1"/>
</dbReference>
<dbReference type="InterPro" id="IPR055414">
    <property type="entry name" value="LRR_R13L4/SHOC2-like"/>
</dbReference>
<keyword evidence="10" id="KW-1133">Transmembrane helix</keyword>
<dbReference type="Pfam" id="PF11721">
    <property type="entry name" value="Malectin"/>
    <property type="match status" value="1"/>
</dbReference>
<dbReference type="OrthoDB" id="676979at2759"/>
<evidence type="ECO:0000256" key="11">
    <source>
        <dbReference type="SAM" id="SignalP"/>
    </source>
</evidence>
<evidence type="ECO:0000313" key="14">
    <source>
        <dbReference type="EMBL" id="KQK19425.1"/>
    </source>
</evidence>
<keyword evidence="3" id="KW-0433">Leucine-rich repeat</keyword>
<dbReference type="PROSITE" id="PS51450">
    <property type="entry name" value="LRR"/>
    <property type="match status" value="1"/>
</dbReference>
<evidence type="ECO:0000256" key="5">
    <source>
        <dbReference type="ARBA" id="ARBA00022729"/>
    </source>
</evidence>
<dbReference type="PANTHER" id="PTHR48006">
    <property type="entry name" value="LEUCINE-RICH REPEAT-CONTAINING PROTEIN DDB_G0281931-RELATED"/>
    <property type="match status" value="1"/>
</dbReference>
<dbReference type="KEGG" id="bdi:100841490"/>
<dbReference type="SUPFAM" id="SSF52058">
    <property type="entry name" value="L domain-like"/>
    <property type="match status" value="1"/>
</dbReference>
<evidence type="ECO:0000256" key="3">
    <source>
        <dbReference type="ARBA" id="ARBA00022614"/>
    </source>
</evidence>
<dbReference type="InterPro" id="IPR051824">
    <property type="entry name" value="LRR_Rcpt-Like_S/T_Kinase"/>
</dbReference>
<dbReference type="EMBL" id="CM000880">
    <property type="protein sequence ID" value="KQK19425.1"/>
    <property type="molecule type" value="Genomic_DNA"/>
</dbReference>
<feature type="signal peptide" evidence="11">
    <location>
        <begin position="1"/>
        <end position="22"/>
    </location>
</feature>
<evidence type="ECO:0000256" key="9">
    <source>
        <dbReference type="ARBA" id="ARBA00023180"/>
    </source>
</evidence>
<keyword evidence="10" id="KW-0812">Transmembrane</keyword>
<evidence type="ECO:0000256" key="10">
    <source>
        <dbReference type="SAM" id="Phobius"/>
    </source>
</evidence>
<evidence type="ECO:0000259" key="12">
    <source>
        <dbReference type="Pfam" id="PF11721"/>
    </source>
</evidence>
<organism evidence="14">
    <name type="scientific">Brachypodium distachyon</name>
    <name type="common">Purple false brome</name>
    <name type="synonym">Trachynia distachya</name>
    <dbReference type="NCBI Taxonomy" id="15368"/>
    <lineage>
        <taxon>Eukaryota</taxon>
        <taxon>Viridiplantae</taxon>
        <taxon>Streptophyta</taxon>
        <taxon>Embryophyta</taxon>
        <taxon>Tracheophyta</taxon>
        <taxon>Spermatophyta</taxon>
        <taxon>Magnoliopsida</taxon>
        <taxon>Liliopsida</taxon>
        <taxon>Poales</taxon>
        <taxon>Poaceae</taxon>
        <taxon>BOP clade</taxon>
        <taxon>Pooideae</taxon>
        <taxon>Stipodae</taxon>
        <taxon>Brachypodieae</taxon>
        <taxon>Brachypodium</taxon>
    </lineage>
</organism>
<dbReference type="Proteomes" id="UP000008810">
    <property type="component" value="Chromosome 1"/>
</dbReference>
<dbReference type="PRINTS" id="PR00019">
    <property type="entry name" value="LEURICHRPT"/>
</dbReference>
<dbReference type="InterPro" id="IPR032675">
    <property type="entry name" value="LRR_dom_sf"/>
</dbReference>
<dbReference type="RefSeq" id="XP_010227987.1">
    <property type="nucleotide sequence ID" value="XM_010229685.3"/>
</dbReference>
<feature type="transmembrane region" description="Helical" evidence="10">
    <location>
        <begin position="587"/>
        <end position="610"/>
    </location>
</feature>
<evidence type="ECO:0000256" key="8">
    <source>
        <dbReference type="ARBA" id="ARBA00022840"/>
    </source>
</evidence>
<dbReference type="STRING" id="15368.A0A0Q3L8G0"/>
<evidence type="ECO:0000256" key="4">
    <source>
        <dbReference type="ARBA" id="ARBA00022679"/>
    </source>
</evidence>
<keyword evidence="16" id="KW-1185">Reference proteome</keyword>
<dbReference type="Gramene" id="KQK19425">
    <property type="protein sequence ID" value="KQK19425"/>
    <property type="gene ID" value="BRADI_1g48230v3"/>
</dbReference>
<evidence type="ECO:0000256" key="7">
    <source>
        <dbReference type="ARBA" id="ARBA00022741"/>
    </source>
</evidence>
<dbReference type="PANTHER" id="PTHR48006:SF98">
    <property type="entry name" value="MALECTIN DOMAIN-CONTAINING PROTEIN"/>
    <property type="match status" value="1"/>
</dbReference>
<reference evidence="14" key="2">
    <citation type="submission" date="2017-06" db="EMBL/GenBank/DDBJ databases">
        <title>WGS assembly of Brachypodium distachyon.</title>
        <authorList>
            <consortium name="The International Brachypodium Initiative"/>
            <person name="Lucas S."/>
            <person name="Harmon-Smith M."/>
            <person name="Lail K."/>
            <person name="Tice H."/>
            <person name="Grimwood J."/>
            <person name="Bruce D."/>
            <person name="Barry K."/>
            <person name="Shu S."/>
            <person name="Lindquist E."/>
            <person name="Wang M."/>
            <person name="Pitluck S."/>
            <person name="Vogel J.P."/>
            <person name="Garvin D.F."/>
            <person name="Mockler T.C."/>
            <person name="Schmutz J."/>
            <person name="Rokhsar D."/>
            <person name="Bevan M.W."/>
        </authorList>
    </citation>
    <scope>NUCLEOTIDE SEQUENCE</scope>
    <source>
        <strain evidence="14">Bd21</strain>
    </source>
</reference>
<name>A0A0Q3L8G0_BRADI</name>
<dbReference type="InterPro" id="IPR021720">
    <property type="entry name" value="Malectin_dom"/>
</dbReference>
<dbReference type="ExpressionAtlas" id="A0A0Q3L8G0">
    <property type="expression patterns" value="baseline"/>
</dbReference>
<accession>A0A0Q3L8G0</accession>
<feature type="domain" description="Disease resistance R13L4/SHOC-2-like LRR" evidence="13">
    <location>
        <begin position="104"/>
        <end position="272"/>
    </location>
</feature>
<sequence length="621" mass="68113">MAPSPPLLLLLLVLTGLGLAAAQPEGPFPPFQQQRSTNAADAAALRAVFQQWGLAAAAGAPEEDPCQKRVWLQSFATNASIDCGCDAANGECRITHLNVTGFWNISVIPPALFNLTELVSLDLSNNNLSGSIPPEVSNLSKLETWHFNNNKLSGPFPNESSRLGSLQSLWMFDNYIEGLLPEFIANFTNLTDLRIYGMKLRGPIPKNFSNLINLEKLMLGDLDGGNSTFNFIADWANLSTLSLRKCGIIDQLPSTPPKLPKLTYLDLRSNNLSGSIQQLLPYRSSRYLYVGENNFSGQLPSEIVQSSLALDISYNPLLNGSLPNIPADRKWPINYIGTSIDASRTINSENLTLLNCLGMKECNRTSYTNPITSFAVNCGGKQKTYQDSLPITFSDDTSNLGAAGIHVDTDKQWVVSHVGSDPVVSESPGIVNTNQGFLGVDMPELYQTARTSRSALSYYVVGLSNGKYTVQLFFAEIVIDSQLNHGPGRRLFNIDIQDQNIKTDFDITKEAGGFRRPMNITYEVTVDNPVLKIHLYWNGRGTCCIPYEGAYGPLVSAIRVFRPKNPNNIPPPTPPRSARPDNKRRGVVVGIAALCIAMAVISSSVAYLWWKWVSLVKHPNA</sequence>
<dbReference type="GeneID" id="100841490"/>
<dbReference type="GO" id="GO:0004674">
    <property type="term" value="F:protein serine/threonine kinase activity"/>
    <property type="evidence" value="ECO:0007669"/>
    <property type="project" value="UniProtKB-EC"/>
</dbReference>
<dbReference type="SMART" id="SM00369">
    <property type="entry name" value="LRR_TYP"/>
    <property type="match status" value="3"/>
</dbReference>
<evidence type="ECO:0000313" key="15">
    <source>
        <dbReference type="EnsemblPlants" id="KQK19425"/>
    </source>
</evidence>